<gene>
    <name evidence="4" type="ORF">Cri9333_1271</name>
</gene>
<feature type="compositionally biased region" description="Low complexity" evidence="1">
    <location>
        <begin position="15"/>
        <end position="27"/>
    </location>
</feature>
<dbReference type="Pfam" id="PF13354">
    <property type="entry name" value="Beta-lactamase2"/>
    <property type="match status" value="1"/>
</dbReference>
<feature type="compositionally biased region" description="Basic and acidic residues" evidence="1">
    <location>
        <begin position="36"/>
        <end position="49"/>
    </location>
</feature>
<dbReference type="HOGENOM" id="CLU_031960_1_0_3"/>
<dbReference type="GO" id="GO:0008800">
    <property type="term" value="F:beta-lactamase activity"/>
    <property type="evidence" value="ECO:0007669"/>
    <property type="project" value="InterPro"/>
</dbReference>
<dbReference type="InterPro" id="IPR000871">
    <property type="entry name" value="Beta-lactam_class-A"/>
</dbReference>
<sequence length="511" mass="55668">MAQKRGTKSKLLLISSSNEKLTSNSSKGNLYMSRRQPRDQPKKASRQEPAKTPTTLQPPQQVRQFPTNQGSRNLYAVPVSRQAKTNNSDKIRTVPTSLNQRLTDTKKIQTAKRRPSLLKFLSARSTTPRKKPLDLNPRPKATNHQRQPKGKLGRSQPRPLSPLMYLTRLLIVGVGIGAIVGTFLSIWDSSSRHSVEAAANTNSTVEATPAEKKNTITVAMGQEIVAIKPQLEALATANPKLQAGVFVLDLDTGAYLDYNSSSTFSAASTIKVPVLVAFFQDVDAGKVSLDEMLTMEPEMIAKGSGDMQYQKAGKQFTALETATKMIAISDNTATNMLITRLGGAEALNQRFRSWGLVATTINKPLPDLEGNNSTSPQELANVMVMVNEGRLVSVRSRDRILDIMRQTVTKTLLPPGLGKGATIAHKTGDIGSILADVGLIDMPIGKRYVASVMVQRPHNDVAARKLIQQISRLTYQYFDKSAVSPITPAIPESTPNSMTRAFTGENPAPSN</sequence>
<evidence type="ECO:0000256" key="2">
    <source>
        <dbReference type="SAM" id="Phobius"/>
    </source>
</evidence>
<evidence type="ECO:0000313" key="5">
    <source>
        <dbReference type="Proteomes" id="UP000010472"/>
    </source>
</evidence>
<dbReference type="InterPro" id="IPR012338">
    <property type="entry name" value="Beta-lactam/transpept-like"/>
</dbReference>
<proteinExistence type="predicted"/>
<feature type="compositionally biased region" description="Basic residues" evidence="1">
    <location>
        <begin position="141"/>
        <end position="152"/>
    </location>
</feature>
<evidence type="ECO:0000256" key="1">
    <source>
        <dbReference type="SAM" id="MobiDB-lite"/>
    </source>
</evidence>
<keyword evidence="2" id="KW-0812">Transmembrane</keyword>
<feature type="region of interest" description="Disordered" evidence="1">
    <location>
        <begin position="488"/>
        <end position="511"/>
    </location>
</feature>
<dbReference type="PANTHER" id="PTHR35333:SF4">
    <property type="entry name" value="SLR0121 PROTEIN"/>
    <property type="match status" value="1"/>
</dbReference>
<feature type="compositionally biased region" description="Polar residues" evidence="1">
    <location>
        <begin position="93"/>
        <end position="102"/>
    </location>
</feature>
<dbReference type="Gene3D" id="3.40.710.10">
    <property type="entry name" value="DD-peptidase/beta-lactamase superfamily"/>
    <property type="match status" value="1"/>
</dbReference>
<dbReference type="InterPro" id="IPR045155">
    <property type="entry name" value="Beta-lactam_cat"/>
</dbReference>
<dbReference type="eggNOG" id="COG2367">
    <property type="taxonomic scope" value="Bacteria"/>
</dbReference>
<keyword evidence="2" id="KW-1133">Transmembrane helix</keyword>
<evidence type="ECO:0000313" key="4">
    <source>
        <dbReference type="EMBL" id="AFZ12171.1"/>
    </source>
</evidence>
<dbReference type="PANTHER" id="PTHR35333">
    <property type="entry name" value="BETA-LACTAMASE"/>
    <property type="match status" value="1"/>
</dbReference>
<dbReference type="Proteomes" id="UP000010472">
    <property type="component" value="Chromosome"/>
</dbReference>
<name>K9VW32_9CYAN</name>
<reference evidence="4 5" key="1">
    <citation type="submission" date="2012-06" db="EMBL/GenBank/DDBJ databases">
        <title>Finished chromosome of genome of Crinalium epipsammum PCC 9333.</title>
        <authorList>
            <consortium name="US DOE Joint Genome Institute"/>
            <person name="Gugger M."/>
            <person name="Coursin T."/>
            <person name="Rippka R."/>
            <person name="Tandeau De Marsac N."/>
            <person name="Huntemann M."/>
            <person name="Wei C.-L."/>
            <person name="Han J."/>
            <person name="Detter J.C."/>
            <person name="Han C."/>
            <person name="Tapia R."/>
            <person name="Davenport K."/>
            <person name="Daligault H."/>
            <person name="Erkkila T."/>
            <person name="Gu W."/>
            <person name="Munk A.C.C."/>
            <person name="Teshima H."/>
            <person name="Xu Y."/>
            <person name="Chain P."/>
            <person name="Chen A."/>
            <person name="Krypides N."/>
            <person name="Mavromatis K."/>
            <person name="Markowitz V."/>
            <person name="Szeto E."/>
            <person name="Ivanova N."/>
            <person name="Mikhailova N."/>
            <person name="Ovchinnikova G."/>
            <person name="Pagani I."/>
            <person name="Pati A."/>
            <person name="Goodwin L."/>
            <person name="Peters L."/>
            <person name="Pitluck S."/>
            <person name="Woyke T."/>
            <person name="Kerfeld C."/>
        </authorList>
    </citation>
    <scope>NUCLEOTIDE SEQUENCE [LARGE SCALE GENOMIC DNA]</scope>
    <source>
        <strain evidence="4 5">PCC 9333</strain>
    </source>
</reference>
<evidence type="ECO:0000259" key="3">
    <source>
        <dbReference type="Pfam" id="PF13354"/>
    </source>
</evidence>
<protein>
    <submittedName>
        <fullName evidence="4">Penicillin-binding protein transpeptidase</fullName>
    </submittedName>
</protein>
<feature type="transmembrane region" description="Helical" evidence="2">
    <location>
        <begin position="165"/>
        <end position="187"/>
    </location>
</feature>
<dbReference type="EMBL" id="CP003620">
    <property type="protein sequence ID" value="AFZ12171.1"/>
    <property type="molecule type" value="Genomic_DNA"/>
</dbReference>
<feature type="compositionally biased region" description="Polar residues" evidence="1">
    <location>
        <begin position="52"/>
        <end position="72"/>
    </location>
</feature>
<feature type="region of interest" description="Disordered" evidence="1">
    <location>
        <begin position="1"/>
        <end position="158"/>
    </location>
</feature>
<keyword evidence="2" id="KW-0472">Membrane</keyword>
<dbReference type="KEGG" id="cep:Cri9333_1271"/>
<dbReference type="AlphaFoldDB" id="K9VW32"/>
<dbReference type="GO" id="GO:0030655">
    <property type="term" value="P:beta-lactam antibiotic catabolic process"/>
    <property type="evidence" value="ECO:0007669"/>
    <property type="project" value="InterPro"/>
</dbReference>
<dbReference type="STRING" id="1173022.Cri9333_1271"/>
<dbReference type="GO" id="GO:0046677">
    <property type="term" value="P:response to antibiotic"/>
    <property type="evidence" value="ECO:0007669"/>
    <property type="project" value="InterPro"/>
</dbReference>
<keyword evidence="5" id="KW-1185">Reference proteome</keyword>
<dbReference type="SUPFAM" id="SSF56601">
    <property type="entry name" value="beta-lactamase/transpeptidase-like"/>
    <property type="match status" value="1"/>
</dbReference>
<dbReference type="PATRIC" id="fig|1173022.3.peg.1377"/>
<feature type="domain" description="Beta-lactamase class A catalytic" evidence="3">
    <location>
        <begin position="244"/>
        <end position="454"/>
    </location>
</feature>
<accession>K9VW32</accession>
<organism evidence="4 5">
    <name type="scientific">Crinalium epipsammum PCC 9333</name>
    <dbReference type="NCBI Taxonomy" id="1173022"/>
    <lineage>
        <taxon>Bacteria</taxon>
        <taxon>Bacillati</taxon>
        <taxon>Cyanobacteriota</taxon>
        <taxon>Cyanophyceae</taxon>
        <taxon>Gomontiellales</taxon>
        <taxon>Gomontiellaceae</taxon>
        <taxon>Crinalium</taxon>
    </lineage>
</organism>